<gene>
    <name evidence="2" type="ORF">SAMN06269185_2449</name>
</gene>
<dbReference type="Proteomes" id="UP000219453">
    <property type="component" value="Unassembled WGS sequence"/>
</dbReference>
<reference evidence="2 3" key="1">
    <citation type="submission" date="2017-09" db="EMBL/GenBank/DDBJ databases">
        <authorList>
            <person name="Ehlers B."/>
            <person name="Leendertz F.H."/>
        </authorList>
    </citation>
    <scope>NUCLEOTIDE SEQUENCE [LARGE SCALE GENOMIC DNA]</scope>
    <source>
        <strain evidence="2 3">DSM 27208</strain>
    </source>
</reference>
<organism evidence="2 3">
    <name type="scientific">Natronoarchaeum philippinense</name>
    <dbReference type="NCBI Taxonomy" id="558529"/>
    <lineage>
        <taxon>Archaea</taxon>
        <taxon>Methanobacteriati</taxon>
        <taxon>Methanobacteriota</taxon>
        <taxon>Stenosarchaea group</taxon>
        <taxon>Halobacteria</taxon>
        <taxon>Halobacteriales</taxon>
        <taxon>Natronoarchaeaceae</taxon>
    </lineage>
</organism>
<keyword evidence="3" id="KW-1185">Reference proteome</keyword>
<proteinExistence type="predicted"/>
<feature type="region of interest" description="Disordered" evidence="1">
    <location>
        <begin position="1"/>
        <end position="38"/>
    </location>
</feature>
<evidence type="ECO:0000313" key="3">
    <source>
        <dbReference type="Proteomes" id="UP000219453"/>
    </source>
</evidence>
<accession>A0A285P0N8</accession>
<sequence>MKNGYDLPANAPGQYMPLRTSDPLPKGTPAGAYRMQER</sequence>
<evidence type="ECO:0000313" key="2">
    <source>
        <dbReference type="EMBL" id="SNZ15289.1"/>
    </source>
</evidence>
<evidence type="ECO:0000256" key="1">
    <source>
        <dbReference type="SAM" id="MobiDB-lite"/>
    </source>
</evidence>
<name>A0A285P0N8_NATPI</name>
<dbReference type="AlphaFoldDB" id="A0A285P0N8"/>
<dbReference type="EMBL" id="OBEJ01000003">
    <property type="protein sequence ID" value="SNZ15289.1"/>
    <property type="molecule type" value="Genomic_DNA"/>
</dbReference>
<protein>
    <submittedName>
        <fullName evidence="2">Uncharacterized protein</fullName>
    </submittedName>
</protein>